<accession>A0A1H8K1Y3</accession>
<organism evidence="1 2">
    <name type="scientific">Pseudorhodobacter antarcticus</name>
    <dbReference type="NCBI Taxonomy" id="1077947"/>
    <lineage>
        <taxon>Bacteria</taxon>
        <taxon>Pseudomonadati</taxon>
        <taxon>Pseudomonadota</taxon>
        <taxon>Alphaproteobacteria</taxon>
        <taxon>Rhodobacterales</taxon>
        <taxon>Paracoccaceae</taxon>
        <taxon>Pseudorhodobacter</taxon>
    </lineage>
</organism>
<dbReference type="STRING" id="1077947.SAMN05216227_102844"/>
<dbReference type="OrthoDB" id="9797755at2"/>
<sequence length="244" mass="26538">MINGYAKNIDARFWVWRLVLLVFIATAGCAARPGPQALLSVPTAETALRQVTINVASTRARDAVTGAYTDARAPTLNYESFTVSIPPTHKATKIELPKANSDPMTSFAVTDRKLLPDLRFSAVQGQGKRDVLIFVHGYNYNFAESLFRLAQVAADGELTEMPILFAWPSAASVVGYIADKDAVTYSRDDLVKVLMDVAADPKVGKITLFGHSMGGWLVAEALRQLRLTGQDRVIARLDNVVLAG</sequence>
<dbReference type="AlphaFoldDB" id="A0A1H8K1Y3"/>
<dbReference type="InterPro" id="IPR010297">
    <property type="entry name" value="DUF900_hydrolase"/>
</dbReference>
<dbReference type="PANTHER" id="PTHR36513">
    <property type="entry name" value="ABC TRANSMEMBRANE TYPE-1 DOMAIN-CONTAINING PROTEIN"/>
    <property type="match status" value="1"/>
</dbReference>
<name>A0A1H8K1Y3_9RHOB</name>
<dbReference type="SUPFAM" id="SSF53474">
    <property type="entry name" value="alpha/beta-Hydrolases"/>
    <property type="match status" value="1"/>
</dbReference>
<dbReference type="PANTHER" id="PTHR36513:SF1">
    <property type="entry name" value="TRANSMEMBRANE PROTEIN"/>
    <property type="match status" value="1"/>
</dbReference>
<evidence type="ECO:0000313" key="1">
    <source>
        <dbReference type="EMBL" id="SEN86781.1"/>
    </source>
</evidence>
<dbReference type="Gene3D" id="3.40.50.1820">
    <property type="entry name" value="alpha/beta hydrolase"/>
    <property type="match status" value="1"/>
</dbReference>
<dbReference type="PROSITE" id="PS51257">
    <property type="entry name" value="PROKAR_LIPOPROTEIN"/>
    <property type="match status" value="1"/>
</dbReference>
<protein>
    <recommendedName>
        <fullName evidence="3">Esterase/lipase superfamily enzyme</fullName>
    </recommendedName>
</protein>
<evidence type="ECO:0008006" key="3">
    <source>
        <dbReference type="Google" id="ProtNLM"/>
    </source>
</evidence>
<dbReference type="EMBL" id="FOCO01000028">
    <property type="protein sequence ID" value="SEN86781.1"/>
    <property type="molecule type" value="Genomic_DNA"/>
</dbReference>
<dbReference type="InterPro" id="IPR029058">
    <property type="entry name" value="AB_hydrolase_fold"/>
</dbReference>
<dbReference type="RefSeq" id="WP_050518263.1">
    <property type="nucleotide sequence ID" value="NZ_FOCO01000028.1"/>
</dbReference>
<gene>
    <name evidence="1" type="ORF">SAMN05216227_102844</name>
</gene>
<reference evidence="1 2" key="1">
    <citation type="submission" date="2016-10" db="EMBL/GenBank/DDBJ databases">
        <authorList>
            <person name="de Groot N.N."/>
        </authorList>
    </citation>
    <scope>NUCLEOTIDE SEQUENCE [LARGE SCALE GENOMIC DNA]</scope>
    <source>
        <strain evidence="1 2">CGMCC 1.10836</strain>
    </source>
</reference>
<evidence type="ECO:0000313" key="2">
    <source>
        <dbReference type="Proteomes" id="UP000183002"/>
    </source>
</evidence>
<dbReference type="Proteomes" id="UP000183002">
    <property type="component" value="Unassembled WGS sequence"/>
</dbReference>
<dbReference type="Pfam" id="PF05990">
    <property type="entry name" value="DUF900"/>
    <property type="match status" value="1"/>
</dbReference>
<proteinExistence type="predicted"/>
<keyword evidence="2" id="KW-1185">Reference proteome</keyword>